<accession>J1HDJ7</accession>
<dbReference type="AlphaFoldDB" id="J1HDJ7"/>
<dbReference type="RefSeq" id="WP_005870518.1">
    <property type="nucleotide sequence ID" value="NZ_AKFS01000189.1"/>
</dbReference>
<feature type="transmembrane region" description="Helical" evidence="2">
    <location>
        <begin position="84"/>
        <end position="109"/>
    </location>
</feature>
<feature type="region of interest" description="Disordered" evidence="1">
    <location>
        <begin position="230"/>
        <end position="295"/>
    </location>
</feature>
<feature type="transmembrane region" description="Helical" evidence="2">
    <location>
        <begin position="47"/>
        <end position="72"/>
    </location>
</feature>
<comment type="caution">
    <text evidence="3">The sequence shown here is derived from an EMBL/GenBank/DDBJ whole genome shotgun (WGS) entry which is preliminary data.</text>
</comment>
<keyword evidence="2" id="KW-0812">Transmembrane</keyword>
<proteinExistence type="predicted"/>
<keyword evidence="4" id="KW-1185">Reference proteome</keyword>
<feature type="region of interest" description="Disordered" evidence="1">
    <location>
        <begin position="129"/>
        <end position="149"/>
    </location>
</feature>
<evidence type="ECO:0000313" key="4">
    <source>
        <dbReference type="Proteomes" id="UP000004578"/>
    </source>
</evidence>
<evidence type="ECO:0000256" key="1">
    <source>
        <dbReference type="SAM" id="MobiDB-lite"/>
    </source>
</evidence>
<organism evidence="3 4">
    <name type="scientific">Schaalia georgiae F0490</name>
    <dbReference type="NCBI Taxonomy" id="1125717"/>
    <lineage>
        <taxon>Bacteria</taxon>
        <taxon>Bacillati</taxon>
        <taxon>Actinomycetota</taxon>
        <taxon>Actinomycetes</taxon>
        <taxon>Actinomycetales</taxon>
        <taxon>Actinomycetaceae</taxon>
        <taxon>Schaalia</taxon>
    </lineage>
</organism>
<feature type="region of interest" description="Disordered" evidence="1">
    <location>
        <begin position="164"/>
        <end position="213"/>
    </location>
</feature>
<feature type="transmembrane region" description="Helical" evidence="2">
    <location>
        <begin position="5"/>
        <end position="23"/>
    </location>
</feature>
<evidence type="ECO:0000256" key="2">
    <source>
        <dbReference type="SAM" id="Phobius"/>
    </source>
</evidence>
<gene>
    <name evidence="3" type="ORF">HMPREF1317_2338</name>
</gene>
<dbReference type="Proteomes" id="UP000004578">
    <property type="component" value="Unassembled WGS sequence"/>
</dbReference>
<sequence>MSSDLFYATICLLIGVTTFFFWWHEMFSDGPVGEFSRSFDSDRGKNFIALTIPAIGTSLISGSALAFFLEITSPSAFQSRHPNILYSVLLSLLGTVGILSLLVFIVSFIPFSLPEWTYPEYHAAKREEQRRREAAERGEIEDRDPFLDDNGVYASQLGNVPIDIPETVGLPPTADPCSLQAAPSAEGPPPLQGAPETGMSTLHGPDATTGSDASTANVFDVTATTVALPRTTPLTSHGARPARASRVHWCPQEGDATPTADNATDEPASTDETEHSSASSEVPPMSPPKPSSAES</sequence>
<keyword evidence="2" id="KW-1133">Transmembrane helix</keyword>
<feature type="compositionally biased region" description="Basic and acidic residues" evidence="1">
    <location>
        <begin position="129"/>
        <end position="146"/>
    </location>
</feature>
<name>J1HDJ7_9ACTO</name>
<reference evidence="3 4" key="1">
    <citation type="submission" date="2012-05" db="EMBL/GenBank/DDBJ databases">
        <authorList>
            <person name="Harkins D.M."/>
            <person name="Madupu R."/>
            <person name="Durkin A.S."/>
            <person name="Torralba M."/>
            <person name="Methe B."/>
            <person name="Sutton G.G."/>
            <person name="Nelson K.E."/>
        </authorList>
    </citation>
    <scope>NUCLEOTIDE SEQUENCE [LARGE SCALE GENOMIC DNA]</scope>
    <source>
        <strain evidence="3 4">F0490</strain>
    </source>
</reference>
<feature type="compositionally biased region" description="Pro residues" evidence="1">
    <location>
        <begin position="284"/>
        <end position="295"/>
    </location>
</feature>
<evidence type="ECO:0000313" key="3">
    <source>
        <dbReference type="EMBL" id="EJF43815.1"/>
    </source>
</evidence>
<dbReference type="EMBL" id="AKFS01000189">
    <property type="protein sequence ID" value="EJF43815.1"/>
    <property type="molecule type" value="Genomic_DNA"/>
</dbReference>
<protein>
    <submittedName>
        <fullName evidence="3">Uncharacterized protein</fullName>
    </submittedName>
</protein>
<keyword evidence="2" id="KW-0472">Membrane</keyword>